<accession>A0A0K8TBD6</accession>
<dbReference type="AlphaFoldDB" id="A0A0K8TBD6"/>
<dbReference type="EMBL" id="GBRD01002963">
    <property type="protein sequence ID" value="JAG62858.1"/>
    <property type="molecule type" value="Transcribed_RNA"/>
</dbReference>
<reference evidence="1" key="1">
    <citation type="submission" date="2014-09" db="EMBL/GenBank/DDBJ databases">
        <authorList>
            <person name="Magalhaes I.L.F."/>
            <person name="Oliveira U."/>
            <person name="Santos F.R."/>
            <person name="Vidigal T.H.D.A."/>
            <person name="Brescovit A.D."/>
            <person name="Santos A.J."/>
        </authorList>
    </citation>
    <scope>NUCLEOTIDE SEQUENCE</scope>
</reference>
<organism evidence="1">
    <name type="scientific">Lygus hesperus</name>
    <name type="common">Western plant bug</name>
    <dbReference type="NCBI Taxonomy" id="30085"/>
    <lineage>
        <taxon>Eukaryota</taxon>
        <taxon>Metazoa</taxon>
        <taxon>Ecdysozoa</taxon>
        <taxon>Arthropoda</taxon>
        <taxon>Hexapoda</taxon>
        <taxon>Insecta</taxon>
        <taxon>Pterygota</taxon>
        <taxon>Neoptera</taxon>
        <taxon>Paraneoptera</taxon>
        <taxon>Hemiptera</taxon>
        <taxon>Heteroptera</taxon>
        <taxon>Panheteroptera</taxon>
        <taxon>Cimicomorpha</taxon>
        <taxon>Miridae</taxon>
        <taxon>Mirini</taxon>
        <taxon>Lygus</taxon>
    </lineage>
</organism>
<evidence type="ECO:0000313" key="1">
    <source>
        <dbReference type="EMBL" id="JAG62858.1"/>
    </source>
</evidence>
<proteinExistence type="predicted"/>
<sequence length="187" mass="21350">ISSAATAFRALGFIKRNTREFTRIQPIIILYKSLVLPRLEYGSAVWSPFYTVHKYALERVQRRFLRYIGFKLGIPSSEVNYESLLQTCGLQTLETRRQISDISVLHKLLNNGLDSPYLLAKIAFRIPQSTRSTLPFLAPFSTTNYLLNRPLRRLPRTANYLTGLNPDLDFFSSPFSSFISAICASHP</sequence>
<feature type="non-terminal residue" evidence="1">
    <location>
        <position position="1"/>
    </location>
</feature>
<protein>
    <submittedName>
        <fullName evidence="1">Uncharacterized protein</fullName>
    </submittedName>
</protein>
<name>A0A0K8TBD6_LYGHE</name>